<comment type="caution">
    <text evidence="1">The sequence shown here is derived from an EMBL/GenBank/DDBJ whole genome shotgun (WGS) entry which is preliminary data.</text>
</comment>
<protein>
    <submittedName>
        <fullName evidence="1">Uncharacterized protein</fullName>
    </submittedName>
</protein>
<gene>
    <name evidence="1" type="ORF">RHMOL_Rhmol10G0176800</name>
</gene>
<evidence type="ECO:0000313" key="2">
    <source>
        <dbReference type="Proteomes" id="UP001062846"/>
    </source>
</evidence>
<sequence length="72" mass="8027">MKPAMDLRVRHGGRKPKGSCICGWGPMPDSVMVGIEKSESNKSNQEYEEPPVEYEASDQQDGDGGLEPWLYQ</sequence>
<evidence type="ECO:0000313" key="1">
    <source>
        <dbReference type="EMBL" id="KAI8535469.1"/>
    </source>
</evidence>
<accession>A0ACC0M3I8</accession>
<organism evidence="1 2">
    <name type="scientific">Rhododendron molle</name>
    <name type="common">Chinese azalea</name>
    <name type="synonym">Azalea mollis</name>
    <dbReference type="NCBI Taxonomy" id="49168"/>
    <lineage>
        <taxon>Eukaryota</taxon>
        <taxon>Viridiplantae</taxon>
        <taxon>Streptophyta</taxon>
        <taxon>Embryophyta</taxon>
        <taxon>Tracheophyta</taxon>
        <taxon>Spermatophyta</taxon>
        <taxon>Magnoliopsida</taxon>
        <taxon>eudicotyledons</taxon>
        <taxon>Gunneridae</taxon>
        <taxon>Pentapetalae</taxon>
        <taxon>asterids</taxon>
        <taxon>Ericales</taxon>
        <taxon>Ericaceae</taxon>
        <taxon>Ericoideae</taxon>
        <taxon>Rhodoreae</taxon>
        <taxon>Rhododendron</taxon>
    </lineage>
</organism>
<keyword evidence="2" id="KW-1185">Reference proteome</keyword>
<dbReference type="Proteomes" id="UP001062846">
    <property type="component" value="Chromosome 10"/>
</dbReference>
<proteinExistence type="predicted"/>
<dbReference type="EMBL" id="CM046397">
    <property type="protein sequence ID" value="KAI8535469.1"/>
    <property type="molecule type" value="Genomic_DNA"/>
</dbReference>
<reference evidence="1" key="1">
    <citation type="submission" date="2022-02" db="EMBL/GenBank/DDBJ databases">
        <title>Plant Genome Project.</title>
        <authorList>
            <person name="Zhang R.-G."/>
        </authorList>
    </citation>
    <scope>NUCLEOTIDE SEQUENCE</scope>
    <source>
        <strain evidence="1">AT1</strain>
    </source>
</reference>
<name>A0ACC0M3I8_RHOML</name>